<dbReference type="EMBL" id="PECH01000009">
    <property type="protein sequence ID" value="TDZ78704.1"/>
    <property type="molecule type" value="Genomic_DNA"/>
</dbReference>
<dbReference type="AlphaFoldDB" id="A0A4V3HY89"/>
<dbReference type="RefSeq" id="WP_134073597.1">
    <property type="nucleotide sequence ID" value="NZ_PECH01000009.1"/>
</dbReference>
<comment type="caution">
    <text evidence="1">The sequence shown here is derived from an EMBL/GenBank/DDBJ whole genome shotgun (WGS) entry which is preliminary data.</text>
</comment>
<dbReference type="Proteomes" id="UP000295117">
    <property type="component" value="Unassembled WGS sequence"/>
</dbReference>
<accession>A0A4V3HY89</accession>
<organism evidence="1 2">
    <name type="scientific">Mycobacteroides salmoniphilum</name>
    <dbReference type="NCBI Taxonomy" id="404941"/>
    <lineage>
        <taxon>Bacteria</taxon>
        <taxon>Bacillati</taxon>
        <taxon>Actinomycetota</taxon>
        <taxon>Actinomycetes</taxon>
        <taxon>Mycobacteriales</taxon>
        <taxon>Mycobacteriaceae</taxon>
        <taxon>Mycobacteroides</taxon>
    </lineage>
</organism>
<name>A0A4V3HY89_9MYCO</name>
<gene>
    <name evidence="1" type="ORF">DE4585_04541</name>
</gene>
<evidence type="ECO:0000313" key="2">
    <source>
        <dbReference type="Proteomes" id="UP000295117"/>
    </source>
</evidence>
<proteinExistence type="predicted"/>
<evidence type="ECO:0000313" key="1">
    <source>
        <dbReference type="EMBL" id="TDZ78704.1"/>
    </source>
</evidence>
<reference evidence="1 2" key="1">
    <citation type="journal article" date="2019" name="Sci. Rep.">
        <title>Extended insight into the Mycobacterium chelonae-abscessus complex through whole genome sequencing of Mycobacterium salmoniphilum outbreak and Mycobacterium salmoniphilum-like strains.</title>
        <authorList>
            <person name="Behra P.R.K."/>
            <person name="Das S."/>
            <person name="Pettersson B.M.F."/>
            <person name="Shirreff L."/>
            <person name="DuCote T."/>
            <person name="Jacobsson K.G."/>
            <person name="Ennis D.G."/>
            <person name="Kirsebom L.A."/>
        </authorList>
    </citation>
    <scope>NUCLEOTIDE SEQUENCE [LARGE SCALE GENOMIC DNA]</scope>
    <source>
        <strain evidence="1 2">DE 4585</strain>
    </source>
</reference>
<protein>
    <recommendedName>
        <fullName evidence="3">HEXXH motif domain protein</fullName>
    </recommendedName>
</protein>
<sequence>MSVVDTVRSVVSDEEIDRLVADQFPFGASEYILTSMYAVIDRRLGKLAETVAPARDFYEQLQAVDQATGRVYLQDTSVRIAVLDEFYAKTSGVDEVGPTCGRDRAAVFEQCAEQLRSGERRPPSAVAEGYTLELSGRVPTRIWREERRQDPCTRVFRAASRFYFRNSDLREPTCEQVRQLQQGFELLEALTPNLAHSALQHATQIAVVGPADSGKSMSSGSTFLIPGTFYIGESAFGNPWRTAEYLLHEALHHKFYDFRHAHSVLAELPSEADLSDRALLRVTAPWNIAGASGAQNQWDTHRVFAAFHVYTHLGLLGLAADRLEDRYMSTYGPNLDPNPRTDSRTALDRAYYLGRQLVTTCEPNLGAAGARLAHWLLAVLSELDVSPPLGDRTLPFLLTRYQREARALGEMAGAAEISALADNLARIESDKTRTLASYLPAVDMAQLRVAGALPDPMCRFAATRNAIHGILLRLSNDGGYTLPHPSADTMARSMIDESSDAILQVTRHGVV</sequence>
<evidence type="ECO:0008006" key="3">
    <source>
        <dbReference type="Google" id="ProtNLM"/>
    </source>
</evidence>